<feature type="compositionally biased region" description="Basic residues" evidence="1">
    <location>
        <begin position="23"/>
        <end position="32"/>
    </location>
</feature>
<feature type="region of interest" description="Disordered" evidence="1">
    <location>
        <begin position="1"/>
        <end position="66"/>
    </location>
</feature>
<organism evidence="2">
    <name type="scientific">Fagus sylvatica</name>
    <name type="common">Beechnut</name>
    <dbReference type="NCBI Taxonomy" id="28930"/>
    <lineage>
        <taxon>Eukaryota</taxon>
        <taxon>Viridiplantae</taxon>
        <taxon>Streptophyta</taxon>
        <taxon>Embryophyta</taxon>
        <taxon>Tracheophyta</taxon>
        <taxon>Spermatophyta</taxon>
        <taxon>Magnoliopsida</taxon>
        <taxon>eudicotyledons</taxon>
        <taxon>Gunneridae</taxon>
        <taxon>Pentapetalae</taxon>
        <taxon>rosids</taxon>
        <taxon>fabids</taxon>
        <taxon>Fagales</taxon>
        <taxon>Fagaceae</taxon>
        <taxon>Fagus</taxon>
    </lineage>
</organism>
<feature type="compositionally biased region" description="Basic and acidic residues" evidence="1">
    <location>
        <begin position="43"/>
        <end position="58"/>
    </location>
</feature>
<gene>
    <name evidence="2" type="ORF">FSB_LOCUS32265</name>
</gene>
<sequence>MRTKVEEDWDGGGGSDPTGLGAKIRRKRKRKGKNEGEMATPPRSDHVGHDLPHPEVRDGSAALKRY</sequence>
<protein>
    <submittedName>
        <fullName evidence="2">Uncharacterized protein</fullName>
    </submittedName>
</protein>
<dbReference type="EMBL" id="OIVN01002529">
    <property type="protein sequence ID" value="SPD04383.1"/>
    <property type="molecule type" value="Genomic_DNA"/>
</dbReference>
<proteinExistence type="predicted"/>
<name>A0A2N9GXZ7_FAGSY</name>
<evidence type="ECO:0000313" key="2">
    <source>
        <dbReference type="EMBL" id="SPD04383.1"/>
    </source>
</evidence>
<reference evidence="2" key="1">
    <citation type="submission" date="2018-02" db="EMBL/GenBank/DDBJ databases">
        <authorList>
            <person name="Cohen D.B."/>
            <person name="Kent A.D."/>
        </authorList>
    </citation>
    <scope>NUCLEOTIDE SEQUENCE</scope>
</reference>
<evidence type="ECO:0000256" key="1">
    <source>
        <dbReference type="SAM" id="MobiDB-lite"/>
    </source>
</evidence>
<accession>A0A2N9GXZ7</accession>
<dbReference type="AlphaFoldDB" id="A0A2N9GXZ7"/>